<dbReference type="SUPFAM" id="SSF53098">
    <property type="entry name" value="Ribonuclease H-like"/>
    <property type="match status" value="1"/>
</dbReference>
<dbReference type="InterPro" id="IPR012337">
    <property type="entry name" value="RNaseH-like_sf"/>
</dbReference>
<evidence type="ECO:0000313" key="3">
    <source>
        <dbReference type="Proteomes" id="UP001461341"/>
    </source>
</evidence>
<gene>
    <name evidence="2" type="ORF">QBE54_08285</name>
</gene>
<dbReference type="EMBL" id="CP121689">
    <property type="protein sequence ID" value="WZL75584.1"/>
    <property type="molecule type" value="Genomic_DNA"/>
</dbReference>
<dbReference type="PROSITE" id="PS50994">
    <property type="entry name" value="INTEGRASE"/>
    <property type="match status" value="1"/>
</dbReference>
<dbReference type="RefSeq" id="WP_369017732.1">
    <property type="nucleotide sequence ID" value="NZ_CP121689.1"/>
</dbReference>
<organism evidence="2 3">
    <name type="scientific">Thermatribacter velox</name>
    <dbReference type="NCBI Taxonomy" id="3039681"/>
    <lineage>
        <taxon>Bacteria</taxon>
        <taxon>Pseudomonadati</taxon>
        <taxon>Atribacterota</taxon>
        <taxon>Atribacteria</taxon>
        <taxon>Atribacterales</taxon>
        <taxon>Thermatribacteraceae</taxon>
        <taxon>Thermatribacter</taxon>
    </lineage>
</organism>
<evidence type="ECO:0000259" key="1">
    <source>
        <dbReference type="PROSITE" id="PS50994"/>
    </source>
</evidence>
<feature type="domain" description="Integrase catalytic" evidence="1">
    <location>
        <begin position="1"/>
        <end position="84"/>
    </location>
</feature>
<dbReference type="Gene3D" id="3.30.420.10">
    <property type="entry name" value="Ribonuclease H-like superfamily/Ribonuclease H"/>
    <property type="match status" value="1"/>
</dbReference>
<dbReference type="InterPro" id="IPR036397">
    <property type="entry name" value="RNaseH_sf"/>
</dbReference>
<name>A0ABZ2Y993_9BACT</name>
<protein>
    <recommendedName>
        <fullName evidence="1">Integrase catalytic domain-containing protein</fullName>
    </recommendedName>
</protein>
<proteinExistence type="predicted"/>
<reference evidence="2 3" key="1">
    <citation type="submission" date="2023-03" db="EMBL/GenBank/DDBJ databases">
        <title>Novel Species.</title>
        <authorList>
            <person name="Ma S."/>
        </authorList>
    </citation>
    <scope>NUCLEOTIDE SEQUENCE [LARGE SCALE GENOMIC DNA]</scope>
    <source>
        <strain evidence="2 3">B11</strain>
    </source>
</reference>
<evidence type="ECO:0000313" key="2">
    <source>
        <dbReference type="EMBL" id="WZL75584.1"/>
    </source>
</evidence>
<accession>A0ABZ2Y993</accession>
<sequence length="84" mass="9535">MEELIRGSLFGIRAIQVDGGSEFYADFELGCKEYSIKLFCLPPRSPKLNAVVERLNRTYREEFWAGYDGENKLKGDVAGIKGRD</sequence>
<keyword evidence="3" id="KW-1185">Reference proteome</keyword>
<dbReference type="Proteomes" id="UP001461341">
    <property type="component" value="Chromosome"/>
</dbReference>
<dbReference type="InterPro" id="IPR001584">
    <property type="entry name" value="Integrase_cat-core"/>
</dbReference>